<geneLocation type="plasmid" evidence="2">
    <name>unnamed</name>
</geneLocation>
<dbReference type="EMBL" id="JAKVIN010000011">
    <property type="protein sequence ID" value="MCJ8151784.1"/>
    <property type="molecule type" value="Genomic_DNA"/>
</dbReference>
<feature type="compositionally biased region" description="Polar residues" evidence="1">
    <location>
        <begin position="1"/>
        <end position="12"/>
    </location>
</feature>
<protein>
    <recommendedName>
        <fullName evidence="4">MARCKS-like protein</fullName>
    </recommendedName>
</protein>
<name>A0ABT0CT41_9HYPH</name>
<evidence type="ECO:0000313" key="3">
    <source>
        <dbReference type="Proteomes" id="UP001201844"/>
    </source>
</evidence>
<evidence type="ECO:0000313" key="2">
    <source>
        <dbReference type="EMBL" id="MCJ8151784.1"/>
    </source>
</evidence>
<feature type="region of interest" description="Disordered" evidence="1">
    <location>
        <begin position="1"/>
        <end position="74"/>
    </location>
</feature>
<sequence>MTKHNNTASTPTPAVEDPHAGSISDGTHPAAREHKQPKATKGAGSSDHISGTAQKPPLKEGRTAVNLEAPKHSN</sequence>
<dbReference type="Proteomes" id="UP001201844">
    <property type="component" value="Unassembled WGS sequence"/>
</dbReference>
<proteinExistence type="predicted"/>
<gene>
    <name evidence="2" type="ORF">MKI86_21830</name>
</gene>
<keyword evidence="3" id="KW-1185">Reference proteome</keyword>
<organism evidence="2 3">
    <name type="scientific">Shinella sedimenti</name>
    <dbReference type="NCBI Taxonomy" id="2919913"/>
    <lineage>
        <taxon>Bacteria</taxon>
        <taxon>Pseudomonadati</taxon>
        <taxon>Pseudomonadota</taxon>
        <taxon>Alphaproteobacteria</taxon>
        <taxon>Hyphomicrobiales</taxon>
        <taxon>Rhizobiaceae</taxon>
        <taxon>Shinella</taxon>
    </lineage>
</organism>
<dbReference type="RefSeq" id="WP_241605295.1">
    <property type="nucleotide sequence ID" value="NZ_JAKVIN010000011.1"/>
</dbReference>
<evidence type="ECO:0008006" key="4">
    <source>
        <dbReference type="Google" id="ProtNLM"/>
    </source>
</evidence>
<evidence type="ECO:0000256" key="1">
    <source>
        <dbReference type="SAM" id="MobiDB-lite"/>
    </source>
</evidence>
<accession>A0ABT0CT41</accession>
<keyword evidence="2" id="KW-0614">Plasmid</keyword>
<reference evidence="2 3" key="1">
    <citation type="submission" date="2022-02" db="EMBL/GenBank/DDBJ databases">
        <title>Shinella B3.7 sp. nov., isolated from Sediment (Zhairuo Island).</title>
        <authorList>
            <person name="Chen G."/>
        </authorList>
    </citation>
    <scope>NUCLEOTIDE SEQUENCE [LARGE SCALE GENOMIC DNA]</scope>
    <source>
        <strain evidence="2 3">B3.7</strain>
        <plasmid evidence="2">unnamed</plasmid>
    </source>
</reference>
<comment type="caution">
    <text evidence="2">The sequence shown here is derived from an EMBL/GenBank/DDBJ whole genome shotgun (WGS) entry which is preliminary data.</text>
</comment>